<evidence type="ECO:0000256" key="3">
    <source>
        <dbReference type="ARBA" id="ARBA00023237"/>
    </source>
</evidence>
<dbReference type="Proteomes" id="UP001336835">
    <property type="component" value="Unassembled WGS sequence"/>
</dbReference>
<comment type="caution">
    <text evidence="6">The sequence shown here is derived from an EMBL/GenBank/DDBJ whole genome shotgun (WGS) entry which is preliminary data.</text>
</comment>
<keyword evidence="2" id="KW-0472">Membrane</keyword>
<dbReference type="InterPro" id="IPR041700">
    <property type="entry name" value="OMP_b-brl_3"/>
</dbReference>
<keyword evidence="4" id="KW-0732">Signal</keyword>
<dbReference type="EMBL" id="JAZDQT010000001">
    <property type="protein sequence ID" value="MEE1944946.1"/>
    <property type="molecule type" value="Genomic_DNA"/>
</dbReference>
<feature type="domain" description="Outer membrane protein beta-barrel" evidence="5">
    <location>
        <begin position="375"/>
        <end position="777"/>
    </location>
</feature>
<proteinExistence type="predicted"/>
<gene>
    <name evidence="6" type="ORF">VRU48_07505</name>
</gene>
<name>A0ABU7I6I0_9SPHI</name>
<dbReference type="InterPro" id="IPR036942">
    <property type="entry name" value="Beta-barrel_TonB_sf"/>
</dbReference>
<feature type="signal peptide" evidence="4">
    <location>
        <begin position="1"/>
        <end position="22"/>
    </location>
</feature>
<accession>A0ABU7I6I0</accession>
<evidence type="ECO:0000313" key="6">
    <source>
        <dbReference type="EMBL" id="MEE1944946.1"/>
    </source>
</evidence>
<dbReference type="Pfam" id="PF13620">
    <property type="entry name" value="CarboxypepD_reg"/>
    <property type="match status" value="1"/>
</dbReference>
<protein>
    <submittedName>
        <fullName evidence="6">Outer membrane beta-barrel family protein</fullName>
    </submittedName>
</protein>
<sequence>MNTFFKSILALSMFFAFNQAKAQTFKVSGTVLDQSKKQALDYASVTLIHLPDSVALLQATNQQGLYEFKSVKPGSYVVKALMMGFDKASSAVFEVKDADVKLPNILLAHRTQDLKEVNIVSKMPVIDQKADRTIVNVEKMNTAGDNALEVLSRAPGIKLDKDENLILKGKQNVTVMIDGKLSYMSGSELNTYLKSLPGEVISKIELISNPPASFDAAGTGGFINIKLKRNRMQGMNGSLSLGGGYGKYEKINGGLNLNYNIGKVSSYARFNAGRYNSFNRLTLNRTIGNEQYNQVNYWHPITDNRNYAAGADYFINDKHTVGVMFKGFSSPDETDVTSNSPNYNAQGVKLGSVAMHSPQKNKTGNYALNFNYRFKIDTAGKELGFDADYVHYNSNQTQSFVNSYYNAADQLIGAPINLRNASDGDISIYALKVDYVHPFNKNLKMEAGWKSSWVDASSNVRFDSLKTAGWINDPRRTNLFQYKENINAAYVSLNQSFSKIDLKVGFRVEQTLGDGVSTGTNVLIDRKYWKLFPNVAASIKTTENNQLVLSYRKSINRPSYNSLNPFTFYSDPYTALQGNPLLQPSYSNNFEFNYSFKNMRLLTVSYATTKGAVSEVIYQNSTTKESITRGENLNNQSSWYFATGSPFDVVKWWNNNTEISASFDKTTSQVQGMGFDAAKWSWAVSSDNNFSLPKDYVIGIYAYYQSPSVSGLFRNLEAYAVNVGVKKTFWRKNATLSLKLNDVFATGKFRALLQYNNVNTYWQNEWENRKISLNFSYKFGNMKIKTARSRRTGTGEEEGRVGN</sequence>
<dbReference type="Gene3D" id="2.40.170.20">
    <property type="entry name" value="TonB-dependent receptor, beta-barrel domain"/>
    <property type="match status" value="1"/>
</dbReference>
<evidence type="ECO:0000256" key="1">
    <source>
        <dbReference type="ARBA" id="ARBA00004442"/>
    </source>
</evidence>
<keyword evidence="3" id="KW-0998">Cell outer membrane</keyword>
<organism evidence="6 7">
    <name type="scientific">Pedobacter albus</name>
    <dbReference type="NCBI Taxonomy" id="3113905"/>
    <lineage>
        <taxon>Bacteria</taxon>
        <taxon>Pseudomonadati</taxon>
        <taxon>Bacteroidota</taxon>
        <taxon>Sphingobacteriia</taxon>
        <taxon>Sphingobacteriales</taxon>
        <taxon>Sphingobacteriaceae</taxon>
        <taxon>Pedobacter</taxon>
    </lineage>
</organism>
<reference evidence="6 7" key="1">
    <citation type="submission" date="2024-01" db="EMBL/GenBank/DDBJ databases">
        <title>Pedobacter sp. nov., isolated from fresh soil.</title>
        <authorList>
            <person name="Le N.T.T."/>
        </authorList>
    </citation>
    <scope>NUCLEOTIDE SEQUENCE [LARGE SCALE GENOMIC DNA]</scope>
    <source>
        <strain evidence="6 7">KR3-3</strain>
    </source>
</reference>
<evidence type="ECO:0000256" key="2">
    <source>
        <dbReference type="ARBA" id="ARBA00023136"/>
    </source>
</evidence>
<comment type="subcellular location">
    <subcellularLocation>
        <location evidence="1">Cell outer membrane</location>
    </subcellularLocation>
</comment>
<dbReference type="PANTHER" id="PTHR40980:SF4">
    <property type="entry name" value="TONB-DEPENDENT RECEPTOR-LIKE BETA-BARREL DOMAIN-CONTAINING PROTEIN"/>
    <property type="match status" value="1"/>
</dbReference>
<dbReference type="Gene3D" id="2.60.40.1120">
    <property type="entry name" value="Carboxypeptidase-like, regulatory domain"/>
    <property type="match status" value="1"/>
</dbReference>
<dbReference type="PANTHER" id="PTHR40980">
    <property type="entry name" value="PLUG DOMAIN-CONTAINING PROTEIN"/>
    <property type="match status" value="1"/>
</dbReference>
<dbReference type="SUPFAM" id="SSF56935">
    <property type="entry name" value="Porins"/>
    <property type="match status" value="1"/>
</dbReference>
<dbReference type="Pfam" id="PF14905">
    <property type="entry name" value="OMP_b-brl_3"/>
    <property type="match status" value="1"/>
</dbReference>
<keyword evidence="7" id="KW-1185">Reference proteome</keyword>
<dbReference type="InterPro" id="IPR013784">
    <property type="entry name" value="Carb-bd-like_fold"/>
</dbReference>
<dbReference type="RefSeq" id="WP_330107303.1">
    <property type="nucleotide sequence ID" value="NZ_JAZDQT010000001.1"/>
</dbReference>
<evidence type="ECO:0000313" key="7">
    <source>
        <dbReference type="Proteomes" id="UP001336835"/>
    </source>
</evidence>
<dbReference type="SUPFAM" id="SSF49452">
    <property type="entry name" value="Starch-binding domain-like"/>
    <property type="match status" value="1"/>
</dbReference>
<feature type="chain" id="PRO_5047299223" evidence="4">
    <location>
        <begin position="23"/>
        <end position="803"/>
    </location>
</feature>
<evidence type="ECO:0000259" key="5">
    <source>
        <dbReference type="Pfam" id="PF14905"/>
    </source>
</evidence>
<evidence type="ECO:0000256" key="4">
    <source>
        <dbReference type="SAM" id="SignalP"/>
    </source>
</evidence>